<evidence type="ECO:0000259" key="3">
    <source>
        <dbReference type="Pfam" id="PF18186"/>
    </source>
</evidence>
<feature type="compositionally biased region" description="Basic and acidic residues" evidence="1">
    <location>
        <begin position="1"/>
        <end position="10"/>
    </location>
</feature>
<name>A0A0N7JUJ1_9BURK</name>
<dbReference type="KEGG" id="bcai:K788_0005710"/>
<proteinExistence type="predicted"/>
<dbReference type="AlphaFoldDB" id="A0A0N7JUJ1"/>
<accession>A0A0N7JUJ1</accession>
<feature type="region of interest" description="Disordered" evidence="1">
    <location>
        <begin position="1"/>
        <end position="31"/>
    </location>
</feature>
<feature type="domain" description="SMODS and SLOG-associating 2TM effector" evidence="3">
    <location>
        <begin position="48"/>
        <end position="138"/>
    </location>
</feature>
<dbReference type="GeneID" id="69970508"/>
<dbReference type="Pfam" id="PF18186">
    <property type="entry name" value="SLATT_4"/>
    <property type="match status" value="1"/>
</dbReference>
<keyword evidence="2" id="KW-0472">Membrane</keyword>
<dbReference type="NCBIfam" id="NF033632">
    <property type="entry name" value="SLATT_4"/>
    <property type="match status" value="1"/>
</dbReference>
<organism evidence="4 5">
    <name type="scientific">Paraburkholderia caribensis MBA4</name>
    <dbReference type="NCBI Taxonomy" id="1323664"/>
    <lineage>
        <taxon>Bacteria</taxon>
        <taxon>Pseudomonadati</taxon>
        <taxon>Pseudomonadota</taxon>
        <taxon>Betaproteobacteria</taxon>
        <taxon>Burkholderiales</taxon>
        <taxon>Burkholderiaceae</taxon>
        <taxon>Paraburkholderia</taxon>
    </lineage>
</organism>
<reference evidence="4 5" key="1">
    <citation type="journal article" date="2014" name="Genome Announc.">
        <title>Draft Genome Sequence of the Haloacid-Degrading Burkholderia caribensis Strain MBA4.</title>
        <authorList>
            <person name="Pan Y."/>
            <person name="Kong K.F."/>
            <person name="Tsang J.S."/>
        </authorList>
    </citation>
    <scope>NUCLEOTIDE SEQUENCE [LARGE SCALE GENOMIC DNA]</scope>
    <source>
        <strain evidence="4 5">MBA4</strain>
    </source>
</reference>
<evidence type="ECO:0000256" key="1">
    <source>
        <dbReference type="SAM" id="MobiDB-lite"/>
    </source>
</evidence>
<evidence type="ECO:0000313" key="4">
    <source>
        <dbReference type="EMBL" id="ALL66557.1"/>
    </source>
</evidence>
<sequence length="197" mass="21697">MTTVDTHAEPGPRVGSRPDPASSGRAGYRPPVNEDELLLKWIRRARESQKSHYDMADLLAARNRMFGIGVTAVSAVVGTTVFLSLVASADSPWVRLVVGLVSIAAAVSAALQTFLRYAERAEQHRSAGARYGAVRRRLEAIYAGDPGARDGRYVSEVREILDRLAEDSPSVPPRVFRRTQETLRVAALQGRDEVRWE</sequence>
<gene>
    <name evidence="4" type="ORF">K788_0005710</name>
</gene>
<feature type="transmembrane region" description="Helical" evidence="2">
    <location>
        <begin position="65"/>
        <end position="87"/>
    </location>
</feature>
<keyword evidence="2" id="KW-0812">Transmembrane</keyword>
<dbReference type="Proteomes" id="UP000019146">
    <property type="component" value="Chromosome 2"/>
</dbReference>
<feature type="transmembrane region" description="Helical" evidence="2">
    <location>
        <begin position="93"/>
        <end position="115"/>
    </location>
</feature>
<dbReference type="RefSeq" id="WP_035987893.1">
    <property type="nucleotide sequence ID" value="NZ_CP012747.1"/>
</dbReference>
<dbReference type="InterPro" id="IPR040811">
    <property type="entry name" value="SLATT_4"/>
</dbReference>
<dbReference type="EMBL" id="CP012747">
    <property type="protein sequence ID" value="ALL66557.1"/>
    <property type="molecule type" value="Genomic_DNA"/>
</dbReference>
<keyword evidence="2" id="KW-1133">Transmembrane helix</keyword>
<evidence type="ECO:0000313" key="5">
    <source>
        <dbReference type="Proteomes" id="UP000019146"/>
    </source>
</evidence>
<protein>
    <recommendedName>
        <fullName evidence="3">SMODS and SLOG-associating 2TM effector domain-containing protein</fullName>
    </recommendedName>
</protein>
<evidence type="ECO:0000256" key="2">
    <source>
        <dbReference type="SAM" id="Phobius"/>
    </source>
</evidence>